<dbReference type="GeneID" id="36592441"/>
<dbReference type="PANTHER" id="PTHR23295:SF6">
    <property type="entry name" value="NEOSIN, ISOFORM A"/>
    <property type="match status" value="1"/>
</dbReference>
<evidence type="ECO:0000256" key="2">
    <source>
        <dbReference type="SAM" id="MobiDB-lite"/>
    </source>
</evidence>
<protein>
    <recommendedName>
        <fullName evidence="3">RRM domain-containing protein</fullName>
    </recommendedName>
</protein>
<reference evidence="4 5" key="1">
    <citation type="submission" date="2016-04" db="EMBL/GenBank/DDBJ databases">
        <title>A degradative enzymes factory behind the ericoid mycorrhizal symbiosis.</title>
        <authorList>
            <consortium name="DOE Joint Genome Institute"/>
            <person name="Martino E."/>
            <person name="Morin E."/>
            <person name="Grelet G."/>
            <person name="Kuo A."/>
            <person name="Kohler A."/>
            <person name="Daghino S."/>
            <person name="Barry K."/>
            <person name="Choi C."/>
            <person name="Cichocki N."/>
            <person name="Clum A."/>
            <person name="Copeland A."/>
            <person name="Hainaut M."/>
            <person name="Haridas S."/>
            <person name="Labutti K."/>
            <person name="Lindquist E."/>
            <person name="Lipzen A."/>
            <person name="Khouja H.-R."/>
            <person name="Murat C."/>
            <person name="Ohm R."/>
            <person name="Olson A."/>
            <person name="Spatafora J."/>
            <person name="Veneault-Fourrey C."/>
            <person name="Henrissat B."/>
            <person name="Grigoriev I."/>
            <person name="Martin F."/>
            <person name="Perotto S."/>
        </authorList>
    </citation>
    <scope>NUCLEOTIDE SEQUENCE [LARGE SCALE GENOMIC DNA]</scope>
    <source>
        <strain evidence="4 5">E</strain>
    </source>
</reference>
<feature type="compositionally biased region" description="Low complexity" evidence="2">
    <location>
        <begin position="764"/>
        <end position="783"/>
    </location>
</feature>
<dbReference type="InterPro" id="IPR035979">
    <property type="entry name" value="RBD_domain_sf"/>
</dbReference>
<dbReference type="CDD" id="cd12342">
    <property type="entry name" value="RRM_Nab3p"/>
    <property type="match status" value="1"/>
</dbReference>
<feature type="compositionally biased region" description="Polar residues" evidence="2">
    <location>
        <begin position="95"/>
        <end position="111"/>
    </location>
</feature>
<dbReference type="InParanoid" id="A0A2J6TWH3"/>
<dbReference type="Proteomes" id="UP000235371">
    <property type="component" value="Unassembled WGS sequence"/>
</dbReference>
<dbReference type="Pfam" id="PF00076">
    <property type="entry name" value="RRM_1"/>
    <property type="match status" value="1"/>
</dbReference>
<evidence type="ECO:0000313" key="5">
    <source>
        <dbReference type="Proteomes" id="UP000235371"/>
    </source>
</evidence>
<dbReference type="PROSITE" id="PS50102">
    <property type="entry name" value="RRM"/>
    <property type="match status" value="1"/>
</dbReference>
<feature type="domain" description="RRM" evidence="3">
    <location>
        <begin position="366"/>
        <end position="437"/>
    </location>
</feature>
<sequence length="826" mass="90341">MTATHLEEPTPPVSILPSPMQTAVAPPDDPKSPSVDSSFSDAYKEQSEGTEEKPADNVDQETDVSDDYAMAVDSDGDEQADSQGISQAKFESDTKSLPATVSDHTLPSSILSHDPPATDLAQPGQGTQPTPTNSSPTHPTVDDTANIDHFDAVAAQTSIEETKLESHTYDDATNGGIDIQQLLDNITANAEKNESNSPATTPSTQSSKITLAKGSSGLPTHASLPPRPNIPQKRPYPDDIQKYHAGAPGVPQPSVSYRLPGGVTALIAAGAPGTSTDPRGGLPPPPSASFRPAHMSTGSPVSPASYTQINRSAGLDRQATSIESQDEADEADAKWGPDVQKIYDEFLADERMYVQEGLWDRFPLNSRLFIGNLPSEKVTKRDLFHVFHKYGKIAQVSIKQAYGFIQFHTSAACYAALEREQGAEVRGRKMHLEISKPQKNTRNAQAANQGRRSRSPDFARGGGSDRGGRGRNSAVDRYDGRAAPTYRSDEYGRPIRVRDDYRPVRSPTPPRGNFRGRDEYFPRGRDSYESRDRRRSRSPYGRRDDGRYRERSLSPRGREAVEDADLQIPRRDPRDVPDVQILLMEQLDRDFVSWVEGEMRGRGIKVEVMFLNPRLPLQAVIRRQILEGVHAVSKLDMRCQQSAKTPLQVFDRQGGANNVRFDEYQDLDPKIAAELVLRAKQTQTPPPVQNPQYAQPQFAAGQTYQPPAAAPPAANLASLVGQMDNATLQKLLGSYQLPRQQQNAPAVAANQAIDLAGLLGGLKPQPSQQNYQQPQSAPDPYANLASNPALAALLQNAAPPQPAQTQPQQSDQQVQNIMASLARFRR</sequence>
<feature type="region of interest" description="Disordered" evidence="2">
    <location>
        <begin position="760"/>
        <end position="783"/>
    </location>
</feature>
<evidence type="ECO:0000313" key="4">
    <source>
        <dbReference type="EMBL" id="PMD67308.1"/>
    </source>
</evidence>
<dbReference type="InterPro" id="IPR000504">
    <property type="entry name" value="RRM_dom"/>
</dbReference>
<feature type="compositionally biased region" description="Polar residues" evidence="2">
    <location>
        <begin position="296"/>
        <end position="306"/>
    </location>
</feature>
<dbReference type="InterPro" id="IPR052600">
    <property type="entry name" value="Nuc_rcpt_coact/corep"/>
</dbReference>
<feature type="region of interest" description="Disordered" evidence="2">
    <location>
        <begin position="314"/>
        <end position="333"/>
    </location>
</feature>
<name>A0A2J6TWH3_9HELO</name>
<organism evidence="4 5">
    <name type="scientific">Hyaloscypha bicolor E</name>
    <dbReference type="NCBI Taxonomy" id="1095630"/>
    <lineage>
        <taxon>Eukaryota</taxon>
        <taxon>Fungi</taxon>
        <taxon>Dikarya</taxon>
        <taxon>Ascomycota</taxon>
        <taxon>Pezizomycotina</taxon>
        <taxon>Leotiomycetes</taxon>
        <taxon>Helotiales</taxon>
        <taxon>Hyaloscyphaceae</taxon>
        <taxon>Hyaloscypha</taxon>
        <taxon>Hyaloscypha bicolor</taxon>
    </lineage>
</organism>
<feature type="compositionally biased region" description="Low complexity" evidence="2">
    <location>
        <begin position="32"/>
        <end position="41"/>
    </location>
</feature>
<dbReference type="OrthoDB" id="10044938at2759"/>
<keyword evidence="1" id="KW-0694">RNA-binding</keyword>
<dbReference type="AlphaFoldDB" id="A0A2J6TWH3"/>
<dbReference type="EMBL" id="KZ613740">
    <property type="protein sequence ID" value="PMD67308.1"/>
    <property type="molecule type" value="Genomic_DNA"/>
</dbReference>
<keyword evidence="5" id="KW-1185">Reference proteome</keyword>
<feature type="region of interest" description="Disordered" evidence="2">
    <location>
        <begin position="192"/>
        <end position="256"/>
    </location>
</feature>
<dbReference type="InterPro" id="IPR012677">
    <property type="entry name" value="Nucleotide-bd_a/b_plait_sf"/>
</dbReference>
<dbReference type="SMART" id="SM00360">
    <property type="entry name" value="RRM"/>
    <property type="match status" value="1"/>
</dbReference>
<feature type="compositionally biased region" description="Basic and acidic residues" evidence="2">
    <location>
        <begin position="42"/>
        <end position="56"/>
    </location>
</feature>
<evidence type="ECO:0000256" key="1">
    <source>
        <dbReference type="PROSITE-ProRule" id="PRU00176"/>
    </source>
</evidence>
<feature type="region of interest" description="Disordered" evidence="2">
    <location>
        <begin position="268"/>
        <end position="306"/>
    </location>
</feature>
<dbReference type="RefSeq" id="XP_024744212.1">
    <property type="nucleotide sequence ID" value="XM_024884364.1"/>
</dbReference>
<feature type="compositionally biased region" description="Polar residues" evidence="2">
    <location>
        <begin position="192"/>
        <end position="209"/>
    </location>
</feature>
<dbReference type="PANTHER" id="PTHR23295">
    <property type="entry name" value="NUCLEAR RECEPTOR COACTIVATOR 5-RELATED"/>
    <property type="match status" value="1"/>
</dbReference>
<feature type="compositionally biased region" description="Low complexity" evidence="2">
    <location>
        <begin position="127"/>
        <end position="139"/>
    </location>
</feature>
<feature type="region of interest" description="Disordered" evidence="2">
    <location>
        <begin position="425"/>
        <end position="563"/>
    </location>
</feature>
<feature type="compositionally biased region" description="Basic and acidic residues" evidence="2">
    <location>
        <begin position="541"/>
        <end position="561"/>
    </location>
</feature>
<evidence type="ECO:0000259" key="3">
    <source>
        <dbReference type="PROSITE" id="PS50102"/>
    </source>
</evidence>
<feature type="compositionally biased region" description="Basic and acidic residues" evidence="2">
    <location>
        <begin position="425"/>
        <end position="436"/>
    </location>
</feature>
<gene>
    <name evidence="4" type="ORF">K444DRAFT_639308</name>
</gene>
<accession>A0A2J6TWH3</accession>
<feature type="compositionally biased region" description="Polar residues" evidence="2">
    <location>
        <begin position="437"/>
        <end position="450"/>
    </location>
</feature>
<dbReference type="STRING" id="1095630.A0A2J6TWH3"/>
<proteinExistence type="predicted"/>
<dbReference type="SUPFAM" id="SSF54928">
    <property type="entry name" value="RNA-binding domain, RBD"/>
    <property type="match status" value="1"/>
</dbReference>
<feature type="compositionally biased region" description="Basic and acidic residues" evidence="2">
    <location>
        <begin position="487"/>
        <end position="503"/>
    </location>
</feature>
<feature type="region of interest" description="Disordered" evidence="2">
    <location>
        <begin position="1"/>
        <end position="149"/>
    </location>
</feature>
<dbReference type="Gene3D" id="3.30.70.330">
    <property type="match status" value="1"/>
</dbReference>
<feature type="compositionally biased region" description="Basic and acidic residues" evidence="2">
    <location>
        <begin position="515"/>
        <end position="532"/>
    </location>
</feature>
<dbReference type="GO" id="GO:0003723">
    <property type="term" value="F:RNA binding"/>
    <property type="evidence" value="ECO:0007669"/>
    <property type="project" value="UniProtKB-UniRule"/>
</dbReference>
<dbReference type="InterPro" id="IPR034167">
    <property type="entry name" value="Nab3_RRM"/>
</dbReference>